<dbReference type="InterPro" id="IPR036950">
    <property type="entry name" value="PBP_transglycosylase"/>
</dbReference>
<dbReference type="SUPFAM" id="SSF56601">
    <property type="entry name" value="beta-lactamase/transpeptidase-like"/>
    <property type="match status" value="1"/>
</dbReference>
<dbReference type="Pfam" id="PF00905">
    <property type="entry name" value="Transpeptidase"/>
    <property type="match status" value="1"/>
</dbReference>
<comment type="caution">
    <text evidence="16">The sequence shown here is derived from an EMBL/GenBank/DDBJ whole genome shotgun (WGS) entry which is preliminary data.</text>
</comment>
<dbReference type="SUPFAM" id="SSF53955">
    <property type="entry name" value="Lysozyme-like"/>
    <property type="match status" value="1"/>
</dbReference>
<feature type="domain" description="Penicillin-binding protein transpeptidase" evidence="13">
    <location>
        <begin position="300"/>
        <end position="518"/>
    </location>
</feature>
<protein>
    <recommendedName>
        <fullName evidence="10">peptidoglycan glycosyltransferase</fullName>
        <ecNumber evidence="10">2.4.99.28</ecNumber>
    </recommendedName>
</protein>
<dbReference type="PANTHER" id="PTHR32282:SF15">
    <property type="entry name" value="PENICILLIN-BINDING PROTEIN 1C"/>
    <property type="match status" value="1"/>
</dbReference>
<comment type="catalytic activity">
    <reaction evidence="11">
        <text>[GlcNAc-(1-&gt;4)-Mur2Ac(oyl-L-Ala-gamma-D-Glu-L-Lys-D-Ala-D-Ala)](n)-di-trans,octa-cis-undecaprenyl diphosphate + beta-D-GlcNAc-(1-&gt;4)-Mur2Ac(oyl-L-Ala-gamma-D-Glu-L-Lys-D-Ala-D-Ala)-di-trans,octa-cis-undecaprenyl diphosphate = [GlcNAc-(1-&gt;4)-Mur2Ac(oyl-L-Ala-gamma-D-Glu-L-Lys-D-Ala-D-Ala)](n+1)-di-trans,octa-cis-undecaprenyl diphosphate + di-trans,octa-cis-undecaprenyl diphosphate + H(+)</text>
        <dbReference type="Rhea" id="RHEA:23708"/>
        <dbReference type="Rhea" id="RHEA-COMP:9602"/>
        <dbReference type="Rhea" id="RHEA-COMP:9603"/>
        <dbReference type="ChEBI" id="CHEBI:15378"/>
        <dbReference type="ChEBI" id="CHEBI:58405"/>
        <dbReference type="ChEBI" id="CHEBI:60033"/>
        <dbReference type="ChEBI" id="CHEBI:78435"/>
        <dbReference type="EC" id="2.4.99.28"/>
    </reaction>
</comment>
<evidence type="ECO:0000256" key="3">
    <source>
        <dbReference type="ARBA" id="ARBA00007739"/>
    </source>
</evidence>
<dbReference type="RefSeq" id="WP_184041399.1">
    <property type="nucleotide sequence ID" value="NZ_JACHHY010000022.1"/>
</dbReference>
<accession>A0A840MUD7</accession>
<feature type="signal peptide" evidence="12">
    <location>
        <begin position="1"/>
        <end position="22"/>
    </location>
</feature>
<dbReference type="AlphaFoldDB" id="A0A840MUD7"/>
<evidence type="ECO:0000256" key="5">
    <source>
        <dbReference type="ARBA" id="ARBA00022670"/>
    </source>
</evidence>
<dbReference type="EC" id="2.4.99.28" evidence="10"/>
<feature type="domain" description="Penicillin-binding C-terminal" evidence="15">
    <location>
        <begin position="615"/>
        <end position="672"/>
    </location>
</feature>
<keyword evidence="4" id="KW-0121">Carboxypeptidase</keyword>
<evidence type="ECO:0000259" key="13">
    <source>
        <dbReference type="Pfam" id="PF00905"/>
    </source>
</evidence>
<gene>
    <name evidence="16" type="ORF">HNQ59_003294</name>
</gene>
<organism evidence="16 17">
    <name type="scientific">Chitinivorax tropicus</name>
    <dbReference type="NCBI Taxonomy" id="714531"/>
    <lineage>
        <taxon>Bacteria</taxon>
        <taxon>Pseudomonadati</taxon>
        <taxon>Pseudomonadota</taxon>
        <taxon>Betaproteobacteria</taxon>
        <taxon>Chitinivorax</taxon>
    </lineage>
</organism>
<evidence type="ECO:0000256" key="11">
    <source>
        <dbReference type="ARBA" id="ARBA00049902"/>
    </source>
</evidence>
<dbReference type="Pfam" id="PF06832">
    <property type="entry name" value="BiPBP_C"/>
    <property type="match status" value="1"/>
</dbReference>
<dbReference type="InterPro" id="IPR023346">
    <property type="entry name" value="Lysozyme-like_dom_sf"/>
</dbReference>
<keyword evidence="5" id="KW-0645">Protease</keyword>
<evidence type="ECO:0000256" key="8">
    <source>
        <dbReference type="ARBA" id="ARBA00022801"/>
    </source>
</evidence>
<dbReference type="GO" id="GO:0008658">
    <property type="term" value="F:penicillin binding"/>
    <property type="evidence" value="ECO:0007669"/>
    <property type="project" value="InterPro"/>
</dbReference>
<dbReference type="InterPro" id="IPR012338">
    <property type="entry name" value="Beta-lactam/transpept-like"/>
</dbReference>
<comment type="similarity">
    <text evidence="2">In the C-terminal section; belongs to the transpeptidase family.</text>
</comment>
<sequence length="695" mass="75467">MISLQRPLLLLCTLLSTSSAFALPAFQAVRQGWQPSESWLLDRRGAILASKRINPHVRRLEWVSLPDISPELKKAVILSEDRRFLEHSGIDWQALAGAAKEQAEGGNRGASTLTMQLAGLLDEDLKAGPDGRSLLQKLGQIRAAKALEADWSKDQILEGYLNLAPFRGEAIGVAAASTLLFGKMPAGLNQGESIILAVLLRGPNASADTISRRACELANAMQARVGCAYLQGLASQALSLANKNRLAINDAPEVAQRLLDQAGRSVKSTLDADLQRAVREILHRQLADLQRQNTHNAAGLVIDNRSGQVLAYVSENLDRSQVDGVQAKRQAGSTLKPFLYQMAFAQRLLTPASLLDDSPVNIDTAGGLYMPQNYDKSFRGTVSVRTSLAGSLNLPAIRTLLLVGIEPFYKHLNALGLDLPQSADFYGFSLALGSADVSLWQLTNAYRTLANQGQASTPTLIPGNRPRGVQVSDGAASWLVGDILSDRGARASSFGLENPLATRVWSAVKTGTSKDMRDNWCIGFTSRYTIGVWVGNFSGEPMWNVSGVSGAAPAWREVVHRLHANQPSQPVAPPKGIVRQMVKFTPAVEPPRREVFLAGTETAVIEQTSTVGNPILYPTDGEIIALDPDIPVNRQRVRFEADTTGQWLLNGKPLGQPASAIWWQPLPGQYRLGFKGGLQPEKTIRFEVRGTLRRQ</sequence>
<dbReference type="Gene3D" id="3.40.710.10">
    <property type="entry name" value="DD-peptidase/beta-lactamase superfamily"/>
    <property type="match status" value="1"/>
</dbReference>
<evidence type="ECO:0000259" key="15">
    <source>
        <dbReference type="Pfam" id="PF06832"/>
    </source>
</evidence>
<comment type="pathway">
    <text evidence="1">Cell wall biogenesis; peptidoglycan biosynthesis.</text>
</comment>
<evidence type="ECO:0000256" key="4">
    <source>
        <dbReference type="ARBA" id="ARBA00022645"/>
    </source>
</evidence>
<proteinExistence type="inferred from homology"/>
<dbReference type="NCBIfam" id="TIGR02073">
    <property type="entry name" value="PBP_1c"/>
    <property type="match status" value="1"/>
</dbReference>
<dbReference type="GO" id="GO:0030288">
    <property type="term" value="C:outer membrane-bounded periplasmic space"/>
    <property type="evidence" value="ECO:0007669"/>
    <property type="project" value="TreeGrafter"/>
</dbReference>
<comment type="similarity">
    <text evidence="3">In the N-terminal section; belongs to the glycosyltransferase 51 family.</text>
</comment>
<feature type="chain" id="PRO_5032407144" description="peptidoglycan glycosyltransferase" evidence="12">
    <location>
        <begin position="23"/>
        <end position="695"/>
    </location>
</feature>
<evidence type="ECO:0000256" key="1">
    <source>
        <dbReference type="ARBA" id="ARBA00004752"/>
    </source>
</evidence>
<keyword evidence="7 16" id="KW-0808">Transferase</keyword>
<dbReference type="GO" id="GO:0008955">
    <property type="term" value="F:peptidoglycan glycosyltransferase activity"/>
    <property type="evidence" value="ECO:0007669"/>
    <property type="project" value="UniProtKB-EC"/>
</dbReference>
<dbReference type="InterPro" id="IPR001460">
    <property type="entry name" value="PCN-bd_Tpept"/>
</dbReference>
<evidence type="ECO:0000313" key="16">
    <source>
        <dbReference type="EMBL" id="MBB5019986.1"/>
    </source>
</evidence>
<dbReference type="PANTHER" id="PTHR32282">
    <property type="entry name" value="BINDING PROTEIN TRANSPEPTIDASE, PUTATIVE-RELATED"/>
    <property type="match status" value="1"/>
</dbReference>
<dbReference type="GO" id="GO:0006508">
    <property type="term" value="P:proteolysis"/>
    <property type="evidence" value="ECO:0007669"/>
    <property type="project" value="UniProtKB-KW"/>
</dbReference>
<dbReference type="Gene3D" id="1.10.3810.10">
    <property type="entry name" value="Biosynthetic peptidoglycan transglycosylase-like"/>
    <property type="match status" value="1"/>
</dbReference>
<keyword evidence="17" id="KW-1185">Reference proteome</keyword>
<keyword evidence="9" id="KW-0511">Multifunctional enzyme</keyword>
<evidence type="ECO:0000313" key="17">
    <source>
        <dbReference type="Proteomes" id="UP000575898"/>
    </source>
</evidence>
<evidence type="ECO:0000256" key="7">
    <source>
        <dbReference type="ARBA" id="ARBA00022679"/>
    </source>
</evidence>
<name>A0A840MUD7_9PROT</name>
<dbReference type="Proteomes" id="UP000575898">
    <property type="component" value="Unassembled WGS sequence"/>
</dbReference>
<dbReference type="InterPro" id="IPR011815">
    <property type="entry name" value="PBP_1c"/>
</dbReference>
<evidence type="ECO:0000256" key="10">
    <source>
        <dbReference type="ARBA" id="ARBA00044770"/>
    </source>
</evidence>
<evidence type="ECO:0000256" key="12">
    <source>
        <dbReference type="SAM" id="SignalP"/>
    </source>
</evidence>
<reference evidence="16 17" key="1">
    <citation type="submission" date="2020-08" db="EMBL/GenBank/DDBJ databases">
        <title>Genomic Encyclopedia of Type Strains, Phase IV (KMG-IV): sequencing the most valuable type-strain genomes for metagenomic binning, comparative biology and taxonomic classification.</title>
        <authorList>
            <person name="Goeker M."/>
        </authorList>
    </citation>
    <scope>NUCLEOTIDE SEQUENCE [LARGE SCALE GENOMIC DNA]</scope>
    <source>
        <strain evidence="16 17">DSM 27165</strain>
    </source>
</reference>
<evidence type="ECO:0000256" key="9">
    <source>
        <dbReference type="ARBA" id="ARBA00023268"/>
    </source>
</evidence>
<dbReference type="EMBL" id="JACHHY010000022">
    <property type="protein sequence ID" value="MBB5019986.1"/>
    <property type="molecule type" value="Genomic_DNA"/>
</dbReference>
<keyword evidence="8" id="KW-0378">Hydrolase</keyword>
<dbReference type="InterPro" id="IPR009647">
    <property type="entry name" value="PBP_C"/>
</dbReference>
<evidence type="ECO:0000259" key="14">
    <source>
        <dbReference type="Pfam" id="PF00912"/>
    </source>
</evidence>
<feature type="domain" description="Glycosyl transferase family 51" evidence="14">
    <location>
        <begin position="56"/>
        <end position="221"/>
    </location>
</feature>
<dbReference type="GO" id="GO:0009252">
    <property type="term" value="P:peptidoglycan biosynthetic process"/>
    <property type="evidence" value="ECO:0007669"/>
    <property type="project" value="UniProtKB-UniPathway"/>
</dbReference>
<dbReference type="InterPro" id="IPR001264">
    <property type="entry name" value="Glyco_trans_51"/>
</dbReference>
<dbReference type="Pfam" id="PF00912">
    <property type="entry name" value="Transgly"/>
    <property type="match status" value="1"/>
</dbReference>
<keyword evidence="12" id="KW-0732">Signal</keyword>
<dbReference type="GO" id="GO:0004180">
    <property type="term" value="F:carboxypeptidase activity"/>
    <property type="evidence" value="ECO:0007669"/>
    <property type="project" value="UniProtKB-KW"/>
</dbReference>
<evidence type="ECO:0000256" key="6">
    <source>
        <dbReference type="ARBA" id="ARBA00022676"/>
    </source>
</evidence>
<keyword evidence="6 16" id="KW-0328">Glycosyltransferase</keyword>
<evidence type="ECO:0000256" key="2">
    <source>
        <dbReference type="ARBA" id="ARBA00007090"/>
    </source>
</evidence>
<dbReference type="InterPro" id="IPR050396">
    <property type="entry name" value="Glycosyltr_51/Transpeptidase"/>
</dbReference>
<dbReference type="UniPathway" id="UPA00219"/>